<comment type="similarity">
    <text evidence="2">Belongs to the ectoine synthase family.</text>
</comment>
<accession>A0A9W6P9T0</accession>
<evidence type="ECO:0000256" key="5">
    <source>
        <dbReference type="ARBA" id="ARBA00023239"/>
    </source>
</evidence>
<protein>
    <recommendedName>
        <fullName evidence="4">L-ectoine synthase</fullName>
        <ecNumber evidence="3">4.2.1.108</ecNumber>
    </recommendedName>
    <alternativeName>
        <fullName evidence="6">N-acetyldiaminobutyrate dehydratase</fullName>
    </alternativeName>
</protein>
<dbReference type="InterPro" id="IPR014710">
    <property type="entry name" value="RmlC-like_jellyroll"/>
</dbReference>
<dbReference type="CDD" id="cd06978">
    <property type="entry name" value="cupin_EctC"/>
    <property type="match status" value="1"/>
</dbReference>
<dbReference type="PANTHER" id="PTHR39289:SF1">
    <property type="entry name" value="L-ECTOINE SYNTHASE"/>
    <property type="match status" value="1"/>
</dbReference>
<dbReference type="Pfam" id="PF06339">
    <property type="entry name" value="Ectoine_synth"/>
    <property type="match status" value="1"/>
</dbReference>
<dbReference type="NCBIfam" id="NF009806">
    <property type="entry name" value="PRK13290.1"/>
    <property type="match status" value="1"/>
</dbReference>
<organism evidence="8 9">
    <name type="scientific">Nocardiopsis ansamitocini</name>
    <dbReference type="NCBI Taxonomy" id="1670832"/>
    <lineage>
        <taxon>Bacteria</taxon>
        <taxon>Bacillati</taxon>
        <taxon>Actinomycetota</taxon>
        <taxon>Actinomycetes</taxon>
        <taxon>Streptosporangiales</taxon>
        <taxon>Nocardiopsidaceae</taxon>
        <taxon>Nocardiopsis</taxon>
    </lineage>
</organism>
<dbReference type="PANTHER" id="PTHR39289">
    <property type="match status" value="1"/>
</dbReference>
<dbReference type="SUPFAM" id="SSF51182">
    <property type="entry name" value="RmlC-like cupins"/>
    <property type="match status" value="1"/>
</dbReference>
<comment type="caution">
    <text evidence="8">The sequence shown here is derived from an EMBL/GenBank/DDBJ whole genome shotgun (WGS) entry which is preliminary data.</text>
</comment>
<gene>
    <name evidence="8" type="primary">ectC</name>
    <name evidence="8" type="ORF">Nans01_46000</name>
</gene>
<evidence type="ECO:0000256" key="1">
    <source>
        <dbReference type="ARBA" id="ARBA00005181"/>
    </source>
</evidence>
<dbReference type="Gene3D" id="2.60.120.10">
    <property type="entry name" value="Jelly Rolls"/>
    <property type="match status" value="1"/>
</dbReference>
<evidence type="ECO:0000313" key="8">
    <source>
        <dbReference type="EMBL" id="GLU50249.1"/>
    </source>
</evidence>
<dbReference type="Proteomes" id="UP001165092">
    <property type="component" value="Unassembled WGS sequence"/>
</dbReference>
<dbReference type="GO" id="GO:0019491">
    <property type="term" value="P:ectoine biosynthetic process"/>
    <property type="evidence" value="ECO:0007669"/>
    <property type="project" value="InterPro"/>
</dbReference>
<dbReference type="RefSeq" id="WP_285761785.1">
    <property type="nucleotide sequence ID" value="NZ_BSQG01000012.1"/>
</dbReference>
<evidence type="ECO:0000256" key="3">
    <source>
        <dbReference type="ARBA" id="ARBA00013192"/>
    </source>
</evidence>
<evidence type="ECO:0000256" key="2">
    <source>
        <dbReference type="ARBA" id="ARBA00009637"/>
    </source>
</evidence>
<dbReference type="InterPro" id="IPR011051">
    <property type="entry name" value="RmlC_Cupin_sf"/>
</dbReference>
<dbReference type="EC" id="4.2.1.108" evidence="3"/>
<comment type="catalytic activity">
    <reaction evidence="7">
        <text>(2S)-4-acetamido-2-aminobutanoate = L-ectoine + H2O</text>
        <dbReference type="Rhea" id="RHEA:17281"/>
        <dbReference type="ChEBI" id="CHEBI:15377"/>
        <dbReference type="ChEBI" id="CHEBI:58515"/>
        <dbReference type="ChEBI" id="CHEBI:58929"/>
        <dbReference type="EC" id="4.2.1.108"/>
    </reaction>
</comment>
<evidence type="ECO:0000313" key="9">
    <source>
        <dbReference type="Proteomes" id="UP001165092"/>
    </source>
</evidence>
<evidence type="ECO:0000256" key="4">
    <source>
        <dbReference type="ARBA" id="ARBA00019707"/>
    </source>
</evidence>
<proteinExistence type="inferred from homology"/>
<comment type="pathway">
    <text evidence="1">Amine and polyamine biosynthesis; ectoine biosynthesis; L-ectoine from L-aspartate 4-semialdehyde: step 3/3.</text>
</comment>
<dbReference type="AlphaFoldDB" id="A0A9W6P9T0"/>
<dbReference type="InterPro" id="IPR010462">
    <property type="entry name" value="Ectoine_synth"/>
</dbReference>
<sequence length="128" mass="13877">MLVRSLADVAGTKFDVDWGNGTSLRLLTATDNTGFSVCYTVVRAGTTSHLQYRSHLEACFCLSGAGTIEDSHGTVHRIVPGVLYALEENDRHHLRADSGQDLVLLSVFAPALEGTERHLLDSLEASSY</sequence>
<evidence type="ECO:0000256" key="6">
    <source>
        <dbReference type="ARBA" id="ARBA00033271"/>
    </source>
</evidence>
<reference evidence="8" key="1">
    <citation type="submission" date="2023-02" db="EMBL/GenBank/DDBJ databases">
        <title>Nocardiopsis ansamitocini NBRC 112285.</title>
        <authorList>
            <person name="Ichikawa N."/>
            <person name="Sato H."/>
            <person name="Tonouchi N."/>
        </authorList>
    </citation>
    <scope>NUCLEOTIDE SEQUENCE</scope>
    <source>
        <strain evidence="8">NBRC 112285</strain>
    </source>
</reference>
<keyword evidence="5" id="KW-0456">Lyase</keyword>
<dbReference type="EMBL" id="BSQG01000012">
    <property type="protein sequence ID" value="GLU50249.1"/>
    <property type="molecule type" value="Genomic_DNA"/>
</dbReference>
<keyword evidence="9" id="KW-1185">Reference proteome</keyword>
<name>A0A9W6P9T0_9ACTN</name>
<evidence type="ECO:0000256" key="7">
    <source>
        <dbReference type="ARBA" id="ARBA00048714"/>
    </source>
</evidence>
<dbReference type="GO" id="GO:0033990">
    <property type="term" value="F:ectoine synthase activity"/>
    <property type="evidence" value="ECO:0007669"/>
    <property type="project" value="UniProtKB-EC"/>
</dbReference>